<comment type="caution">
    <text evidence="1">The sequence shown here is derived from an EMBL/GenBank/DDBJ whole genome shotgun (WGS) entry which is preliminary data.</text>
</comment>
<name>A0A178IK30_9BACT</name>
<organism evidence="1 2">
    <name type="scientific">Termitidicoccus mucosus</name>
    <dbReference type="NCBI Taxonomy" id="1184151"/>
    <lineage>
        <taxon>Bacteria</taxon>
        <taxon>Pseudomonadati</taxon>
        <taxon>Verrucomicrobiota</taxon>
        <taxon>Opitutia</taxon>
        <taxon>Opitutales</taxon>
        <taxon>Opitutaceae</taxon>
        <taxon>Termitidicoccus</taxon>
    </lineage>
</organism>
<gene>
    <name evidence="1" type="ORF">AW736_12675</name>
</gene>
<dbReference type="SUPFAM" id="SSF111364">
    <property type="entry name" value="Tsx-like channel"/>
    <property type="match status" value="1"/>
</dbReference>
<evidence type="ECO:0008006" key="3">
    <source>
        <dbReference type="Google" id="ProtNLM"/>
    </source>
</evidence>
<dbReference type="InterPro" id="IPR036777">
    <property type="entry name" value="Channel_Tsx-like_sf"/>
</dbReference>
<accession>A0A178IK30</accession>
<evidence type="ECO:0000313" key="1">
    <source>
        <dbReference type="EMBL" id="OAM89529.1"/>
    </source>
</evidence>
<dbReference type="EMBL" id="LRRQ01000089">
    <property type="protein sequence ID" value="OAM89529.1"/>
    <property type="molecule type" value="Genomic_DNA"/>
</dbReference>
<proteinExistence type="predicted"/>
<dbReference type="GO" id="GO:0009279">
    <property type="term" value="C:cell outer membrane"/>
    <property type="evidence" value="ECO:0007669"/>
    <property type="project" value="InterPro"/>
</dbReference>
<keyword evidence="2" id="KW-1185">Reference proteome</keyword>
<dbReference type="Gene3D" id="2.40.230.20">
    <property type="entry name" value="Nucleoside-specific channel-forming protein, Tsx-like"/>
    <property type="match status" value="1"/>
</dbReference>
<reference evidence="1 2" key="1">
    <citation type="submission" date="2016-01" db="EMBL/GenBank/DDBJ databases">
        <title>High potential of lignocellulose degradation of a new Verrucomicrobia species.</title>
        <authorList>
            <person name="Wang Y."/>
            <person name="Shi Y."/>
            <person name="Qiu Z."/>
            <person name="Liu S."/>
            <person name="Yang H."/>
        </authorList>
    </citation>
    <scope>NUCLEOTIDE SEQUENCE [LARGE SCALE GENOMIC DNA]</scope>
    <source>
        <strain evidence="1 2">TSB47</strain>
    </source>
</reference>
<dbReference type="AlphaFoldDB" id="A0A178IK30"/>
<evidence type="ECO:0000313" key="2">
    <source>
        <dbReference type="Proteomes" id="UP000078486"/>
    </source>
</evidence>
<dbReference type="Proteomes" id="UP000078486">
    <property type="component" value="Unassembled WGS sequence"/>
</dbReference>
<sequence length="314" mass="34749">MRWFECWSRPGGAWRAAAGANLHQLQTAMKSPQSRSVPKPALRASLCAMAFFLATTAASAFQWSDTFIGYRWGTDYREPANSRKIAKNIVQFQHVNGYAYGSNFLNIDALLSNGDDPANGGGGGATEFYCVFRSTLSYEKVFKKDLQWKFIRDIGLTGGFDLNTKNDEFASKVQELYVGPTIELDVPGFLNVSFLLSKENNHNGFAGKDVYFDPTYCISLSWGIPIGKAFVFKGFANFIGSKGKDGFGAETAPETLIEAALMVDPFFKKESLKGRLFVGVGYQYWNNKFGNDNSHDPTGGSKASLPQLQVEFHF</sequence>
<protein>
    <recommendedName>
        <fullName evidence="3">Outer envelope protein</fullName>
    </recommendedName>
</protein>